<dbReference type="Pfam" id="PF04892">
    <property type="entry name" value="VanZ"/>
    <property type="match status" value="1"/>
</dbReference>
<comment type="caution">
    <text evidence="3">The sequence shown here is derived from an EMBL/GenBank/DDBJ whole genome shotgun (WGS) entry which is preliminary data.</text>
</comment>
<gene>
    <name evidence="3" type="ORF">I8J30_06680</name>
</gene>
<sequence length="168" mass="19200">MRNKGRNYWISLIVLGWIAVIFILSSQSYQEQNIQPALHRIVTEDTIREVLPDITFTYHHRSYSSHRDPYVFLEFIIRKSAHLFMYGVLAIGAAIVTKLKDHLAGRWPFPLLIVLMIASLDELNQRISPGRTSNSQDVLVDITGGCIGLFVYMAGSYFGRFVKRGARL</sequence>
<dbReference type="PIRSF" id="PIRSF019083">
    <property type="entry name" value="UCP019083_VanZ"/>
    <property type="match status" value="1"/>
</dbReference>
<organism evidence="3 4">
    <name type="scientific">Paenibacillus lignilyticus</name>
    <dbReference type="NCBI Taxonomy" id="1172615"/>
    <lineage>
        <taxon>Bacteria</taxon>
        <taxon>Bacillati</taxon>
        <taxon>Bacillota</taxon>
        <taxon>Bacilli</taxon>
        <taxon>Bacillales</taxon>
        <taxon>Paenibacillaceae</taxon>
        <taxon>Paenibacillus</taxon>
    </lineage>
</organism>
<dbReference type="RefSeq" id="WP_210656553.1">
    <property type="nucleotide sequence ID" value="NZ_JAGKSP010000002.1"/>
</dbReference>
<proteinExistence type="predicted"/>
<feature type="transmembrane region" description="Helical" evidence="1">
    <location>
        <begin position="140"/>
        <end position="159"/>
    </location>
</feature>
<keyword evidence="4" id="KW-1185">Reference proteome</keyword>
<evidence type="ECO:0000256" key="1">
    <source>
        <dbReference type="SAM" id="Phobius"/>
    </source>
</evidence>
<accession>A0ABS5C8R2</accession>
<keyword evidence="1" id="KW-0472">Membrane</keyword>
<keyword evidence="1" id="KW-0812">Transmembrane</keyword>
<feature type="transmembrane region" description="Helical" evidence="1">
    <location>
        <begin position="7"/>
        <end position="25"/>
    </location>
</feature>
<dbReference type="EMBL" id="JAGKSP010000002">
    <property type="protein sequence ID" value="MBP3962387.1"/>
    <property type="molecule type" value="Genomic_DNA"/>
</dbReference>
<keyword evidence="1" id="KW-1133">Transmembrane helix</keyword>
<reference evidence="3 4" key="1">
    <citation type="submission" date="2021-04" db="EMBL/GenBank/DDBJ databases">
        <title>Paenibacillus sp. DLE-14 whole genome sequence.</title>
        <authorList>
            <person name="Ham Y.J."/>
        </authorList>
    </citation>
    <scope>NUCLEOTIDE SEQUENCE [LARGE SCALE GENOMIC DNA]</scope>
    <source>
        <strain evidence="3 4">DLE-14</strain>
    </source>
</reference>
<evidence type="ECO:0000313" key="3">
    <source>
        <dbReference type="EMBL" id="MBP3962387.1"/>
    </source>
</evidence>
<feature type="domain" description="VanZ-like" evidence="2">
    <location>
        <begin position="12"/>
        <end position="153"/>
    </location>
</feature>
<feature type="transmembrane region" description="Helical" evidence="1">
    <location>
        <begin position="75"/>
        <end position="96"/>
    </location>
</feature>
<evidence type="ECO:0000313" key="4">
    <source>
        <dbReference type="Proteomes" id="UP000673394"/>
    </source>
</evidence>
<dbReference type="InterPro" id="IPR006976">
    <property type="entry name" value="VanZ-like"/>
</dbReference>
<protein>
    <submittedName>
        <fullName evidence="3">VanZ family protein</fullName>
    </submittedName>
</protein>
<name>A0ABS5C8R2_9BACL</name>
<evidence type="ECO:0000259" key="2">
    <source>
        <dbReference type="Pfam" id="PF04892"/>
    </source>
</evidence>
<dbReference type="InterPro" id="IPR016747">
    <property type="entry name" value="Phosphotransbutyrylase"/>
</dbReference>
<feature type="transmembrane region" description="Helical" evidence="1">
    <location>
        <begin position="103"/>
        <end position="120"/>
    </location>
</feature>
<dbReference type="NCBIfam" id="NF037970">
    <property type="entry name" value="vanZ_1"/>
    <property type="match status" value="1"/>
</dbReference>
<dbReference type="Proteomes" id="UP000673394">
    <property type="component" value="Unassembled WGS sequence"/>
</dbReference>